<protein>
    <submittedName>
        <fullName evidence="1">Ser/Thr protein kinase-like protein</fullName>
    </submittedName>
</protein>
<dbReference type="Proteomes" id="UP000007391">
    <property type="component" value="Chromosome"/>
</dbReference>
<dbReference type="SUPFAM" id="SSF56112">
    <property type="entry name" value="Protein kinase-like (PK-like)"/>
    <property type="match status" value="1"/>
</dbReference>
<evidence type="ECO:0000313" key="2">
    <source>
        <dbReference type="Proteomes" id="UP000007391"/>
    </source>
</evidence>
<accession>I0A2C7</accession>
<reference evidence="1 2" key="2">
    <citation type="journal article" date="2014" name="Extremophiles">
        <title>Analysis of the complete genome of Fervidococcus fontis confirms the distinct phylogenetic position of the order Fervidicoccales and suggests its environmental function.</title>
        <authorList>
            <person name="Lebedinsky A.V."/>
            <person name="Mardanov A.V."/>
            <person name="Kublanov I.V."/>
            <person name="Gumerov V.M."/>
            <person name="Beletsky A.V."/>
            <person name="Perevalova A.A."/>
            <person name="Bidzhieva S.Kh."/>
            <person name="Bonch-Osmolovskaya E.A."/>
            <person name="Skryabin K.G."/>
            <person name="Ravin N.V."/>
        </authorList>
    </citation>
    <scope>NUCLEOTIDE SEQUENCE [LARGE SCALE GENOMIC DNA]</scope>
    <source>
        <strain evidence="2">DSM 19380 / VKM B-2539 / Kam940</strain>
    </source>
</reference>
<dbReference type="STRING" id="1163730.FFONT_1146"/>
<dbReference type="eggNOG" id="arCOG01182">
    <property type="taxonomic scope" value="Archaea"/>
</dbReference>
<dbReference type="GO" id="GO:0016301">
    <property type="term" value="F:kinase activity"/>
    <property type="evidence" value="ECO:0007669"/>
    <property type="project" value="UniProtKB-KW"/>
</dbReference>
<sequence length="254" mass="29821">MRLMESLKYVICFPFNDKYAKKCLEIEEVIEKILDLEGRKLTLLAKGTDSIVLSLDEKYALKVVRLDREISLLKEGMSLYILERNFKKTGIKIAPELYSFSKYHVLMERINGISISDFIFSASEDELKDALRSLLIYSLKLDSIRLSHNELSRPYHHVFFIKNREKITPIFLDFGSSTINGNNSNFLQISSALFLSKSRINERITKSFKIDEIKQNKLRELLILYKNCFKKRCMQEEIEKVIEKILNIIFRQES</sequence>
<name>I0A2C7_FERFK</name>
<dbReference type="HOGENOM" id="CLU_095575_0_0_2"/>
<dbReference type="InterPro" id="IPR011009">
    <property type="entry name" value="Kinase-like_dom_sf"/>
</dbReference>
<keyword evidence="2" id="KW-1185">Reference proteome</keyword>
<proteinExistence type="predicted"/>
<organism evidence="1 2">
    <name type="scientific">Fervidicoccus fontis (strain DSM 19380 / JCM 18336 / VKM B-2539 / Kam940)</name>
    <dbReference type="NCBI Taxonomy" id="1163730"/>
    <lineage>
        <taxon>Archaea</taxon>
        <taxon>Thermoproteota</taxon>
        <taxon>Thermoprotei</taxon>
        <taxon>Fervidicoccales</taxon>
        <taxon>Fervidicoccaceae</taxon>
        <taxon>Fervidicoccus</taxon>
    </lineage>
</organism>
<reference evidence="2" key="1">
    <citation type="submission" date="2012-03" db="EMBL/GenBank/DDBJ databases">
        <title>Fervidicoccus fontis complete genome analysis confirms its distinct phylogenetic position and predicts its environmental function.</title>
        <authorList>
            <person name="Lebedinsky A.V."/>
            <person name="Mardanov A.V."/>
            <person name="Gumerov V.M."/>
            <person name="Beletsky A.V."/>
            <person name="Kublanov I.V."/>
            <person name="Perevalova A.A."/>
            <person name="Bonch-Osmolovskaya E.A."/>
            <person name="Ravin N.V."/>
            <person name="Skryabin K.G."/>
        </authorList>
    </citation>
    <scope>NUCLEOTIDE SEQUENCE [LARGE SCALE GENOMIC DNA]</scope>
    <source>
        <strain evidence="2">DSM 19380 / VKM B-2539 / Kam940</strain>
    </source>
</reference>
<dbReference type="KEGG" id="ffo:FFONT_1146"/>
<evidence type="ECO:0000313" key="1">
    <source>
        <dbReference type="EMBL" id="AFH43134.1"/>
    </source>
</evidence>
<dbReference type="EMBL" id="CP003423">
    <property type="protein sequence ID" value="AFH43134.1"/>
    <property type="molecule type" value="Genomic_DNA"/>
</dbReference>
<gene>
    <name evidence="1" type="ordered locus">FFONT_1146</name>
</gene>
<keyword evidence="1" id="KW-0418">Kinase</keyword>
<keyword evidence="1" id="KW-0808">Transferase</keyword>
<dbReference type="InParanoid" id="I0A2C7"/>
<dbReference type="AlphaFoldDB" id="I0A2C7"/>